<organism evidence="1 2">
    <name type="scientific">Bacillus subtilis</name>
    <dbReference type="NCBI Taxonomy" id="1423"/>
    <lineage>
        <taxon>Bacteria</taxon>
        <taxon>Bacillati</taxon>
        <taxon>Bacillota</taxon>
        <taxon>Bacilli</taxon>
        <taxon>Bacillales</taxon>
        <taxon>Bacillaceae</taxon>
        <taxon>Bacillus</taxon>
    </lineage>
</organism>
<protein>
    <submittedName>
        <fullName evidence="1">Uncharacterized protein</fullName>
    </submittedName>
</protein>
<gene>
    <name evidence="1" type="ORF">SC09_Contig19orf01064</name>
</gene>
<dbReference type="PATRIC" id="fig|1423.173.peg.1433"/>
<evidence type="ECO:0000313" key="1">
    <source>
        <dbReference type="EMBL" id="KIU12553.1"/>
    </source>
</evidence>
<dbReference type="AlphaFoldDB" id="A0A0C3HQH9"/>
<accession>A0A0C3HQH9</accession>
<proteinExistence type="predicted"/>
<dbReference type="Proteomes" id="UP000032247">
    <property type="component" value="Unassembled WGS sequence"/>
</dbReference>
<sequence>MKKRLKGTVMFPSGLHSDPEMVRVRDGRNHVDQPFSFLAELTVG</sequence>
<evidence type="ECO:0000313" key="2">
    <source>
        <dbReference type="Proteomes" id="UP000032247"/>
    </source>
</evidence>
<reference evidence="1 2" key="1">
    <citation type="submission" date="2014-12" db="EMBL/GenBank/DDBJ databases">
        <title>Comparative genome analysis of Bacillus coagulans HM-08, Clostridium butyricum HM-68, Bacillus subtilis HM-66 and Bacillus licheniformis BL-09.</title>
        <authorList>
            <person name="Zhang H."/>
        </authorList>
    </citation>
    <scope>NUCLEOTIDE SEQUENCE [LARGE SCALE GENOMIC DNA]</scope>
    <source>
        <strain evidence="1 2">HM-66</strain>
    </source>
</reference>
<comment type="caution">
    <text evidence="1">The sequence shown here is derived from an EMBL/GenBank/DDBJ whole genome shotgun (WGS) entry which is preliminary data.</text>
</comment>
<name>A0A0C3HQH9_BACIU</name>
<dbReference type="EMBL" id="JXBC01000002">
    <property type="protein sequence ID" value="KIU12553.1"/>
    <property type="molecule type" value="Genomic_DNA"/>
</dbReference>